<dbReference type="SUPFAM" id="SSF54928">
    <property type="entry name" value="RNA-binding domain, RBD"/>
    <property type="match status" value="1"/>
</dbReference>
<feature type="domain" description="RRM" evidence="3">
    <location>
        <begin position="274"/>
        <end position="371"/>
    </location>
</feature>
<organism evidence="4 5">
    <name type="scientific">Urochloa decumbens</name>
    <dbReference type="NCBI Taxonomy" id="240449"/>
    <lineage>
        <taxon>Eukaryota</taxon>
        <taxon>Viridiplantae</taxon>
        <taxon>Streptophyta</taxon>
        <taxon>Embryophyta</taxon>
        <taxon>Tracheophyta</taxon>
        <taxon>Spermatophyta</taxon>
        <taxon>Magnoliopsida</taxon>
        <taxon>Liliopsida</taxon>
        <taxon>Poales</taxon>
        <taxon>Poaceae</taxon>
        <taxon>PACMAD clade</taxon>
        <taxon>Panicoideae</taxon>
        <taxon>Panicodae</taxon>
        <taxon>Paniceae</taxon>
        <taxon>Melinidinae</taxon>
        <taxon>Urochloa</taxon>
    </lineage>
</organism>
<dbReference type="Pfam" id="PF04059">
    <property type="entry name" value="RRM_2"/>
    <property type="match status" value="1"/>
</dbReference>
<sequence>MAAAATQCSRLNASAPPFVLGMPLVPPPVTSELYTGPPPSALPPAGFYYPPPVLVAPPAPCFQPGAFLSWSAFPQGPCVGMPTSGWAPVTPMATLGMPASPEAAAPFAPEPQLPGITATPQGRRRHGRQHFAARRLPRLELPPRLQRAAGRAAAAHSSSPAGAKGEPVAKEASPRSVLVQMRASPPDTPPALPTSFPYPELGSPSPPASEVAPSSISVPAGGSQAVAAAPRRRRGERAPPLMRRSRRAAAGAGGTARPSDPKPRRIFDQSSNNTSLMIRNLPNDFRRTRLMQIIDQHCSIENEKISSGGGIKSEYDFLYLPMDFRTGANKGYAFVNLTTPEAARRLHDHLHGHRWKVNGSGKTCEVDLADVEGLDDLVKNLSQSRFDCGDEEFLPVWFEPPRDGSRRTLPHLVGRMLRCW</sequence>
<evidence type="ECO:0000256" key="2">
    <source>
        <dbReference type="SAM" id="MobiDB-lite"/>
    </source>
</evidence>
<dbReference type="GO" id="GO:0003723">
    <property type="term" value="F:RNA binding"/>
    <property type="evidence" value="ECO:0007669"/>
    <property type="project" value="UniProtKB-UniRule"/>
</dbReference>
<feature type="compositionally biased region" description="Basic residues" evidence="2">
    <location>
        <begin position="122"/>
        <end position="136"/>
    </location>
</feature>
<reference evidence="5" key="1">
    <citation type="submission" date="2024-06" db="EMBL/GenBank/DDBJ databases">
        <authorList>
            <person name="Ryan C."/>
        </authorList>
    </citation>
    <scope>NUCLEOTIDE SEQUENCE [LARGE SCALE GENOMIC DNA]</scope>
</reference>
<accession>A0ABC9G3Q1</accession>
<dbReference type="InterPro" id="IPR035979">
    <property type="entry name" value="RBD_domain_sf"/>
</dbReference>
<dbReference type="CDD" id="cd12277">
    <property type="entry name" value="RRM3_MEI2_EAR1_like"/>
    <property type="match status" value="1"/>
</dbReference>
<protein>
    <recommendedName>
        <fullName evidence="3">RRM domain-containing protein</fullName>
    </recommendedName>
</protein>
<keyword evidence="5" id="KW-1185">Reference proteome</keyword>
<dbReference type="Gene3D" id="3.30.70.330">
    <property type="match status" value="1"/>
</dbReference>
<name>A0ABC9G3Q1_9POAL</name>
<evidence type="ECO:0000259" key="3">
    <source>
        <dbReference type="PROSITE" id="PS50102"/>
    </source>
</evidence>
<dbReference type="InterPro" id="IPR012677">
    <property type="entry name" value="Nucleotide-bd_a/b_plait_sf"/>
</dbReference>
<dbReference type="InterPro" id="IPR000504">
    <property type="entry name" value="RRM_dom"/>
</dbReference>
<evidence type="ECO:0000256" key="1">
    <source>
        <dbReference type="PROSITE-ProRule" id="PRU00176"/>
    </source>
</evidence>
<evidence type="ECO:0000313" key="5">
    <source>
        <dbReference type="Proteomes" id="UP001497457"/>
    </source>
</evidence>
<feature type="compositionally biased region" description="Low complexity" evidence="2">
    <location>
        <begin position="208"/>
        <end position="229"/>
    </location>
</feature>
<proteinExistence type="predicted"/>
<dbReference type="PROSITE" id="PS50102">
    <property type="entry name" value="RRM"/>
    <property type="match status" value="1"/>
</dbReference>
<dbReference type="EMBL" id="OZ075118">
    <property type="protein sequence ID" value="CAL5087197.1"/>
    <property type="molecule type" value="Genomic_DNA"/>
</dbReference>
<gene>
    <name evidence="4" type="ORF">URODEC1_LOCUS112050</name>
</gene>
<dbReference type="AlphaFoldDB" id="A0ABC9G3Q1"/>
<reference evidence="4 5" key="2">
    <citation type="submission" date="2024-10" db="EMBL/GenBank/DDBJ databases">
        <authorList>
            <person name="Ryan C."/>
        </authorList>
    </citation>
    <scope>NUCLEOTIDE SEQUENCE [LARGE SCALE GENOMIC DNA]</scope>
</reference>
<feature type="region of interest" description="Disordered" evidence="2">
    <location>
        <begin position="117"/>
        <end position="274"/>
    </location>
</feature>
<keyword evidence="1" id="KW-0694">RNA-binding</keyword>
<dbReference type="Proteomes" id="UP001497457">
    <property type="component" value="Chromosome 8b"/>
</dbReference>
<dbReference type="InterPro" id="IPR007201">
    <property type="entry name" value="Mei2-like_Rrm_C"/>
</dbReference>
<evidence type="ECO:0000313" key="4">
    <source>
        <dbReference type="EMBL" id="CAL5087197.1"/>
    </source>
</evidence>
<feature type="compositionally biased region" description="Low complexity" evidence="2">
    <location>
        <begin position="142"/>
        <end position="165"/>
    </location>
</feature>